<evidence type="ECO:0000313" key="3">
    <source>
        <dbReference type="EMBL" id="WOL04029.1"/>
    </source>
</evidence>
<feature type="region of interest" description="Disordered" evidence="1">
    <location>
        <begin position="66"/>
        <end position="88"/>
    </location>
</feature>
<evidence type="ECO:0000259" key="2">
    <source>
        <dbReference type="Pfam" id="PF24865"/>
    </source>
</evidence>
<evidence type="ECO:0000313" key="4">
    <source>
        <dbReference type="Proteomes" id="UP001327560"/>
    </source>
</evidence>
<dbReference type="PANTHER" id="PTHR34366">
    <property type="entry name" value="OS07G0289901 PROTEIN-RELATED"/>
    <property type="match status" value="1"/>
</dbReference>
<sequence>MGVHLNGTVAPANNNSVAGFCDPPCFDEMMLIADCVDGILSNFKFYNPGLMQGVKAIFEMSCSGSNRTSVAGGPGASTPAGGPKAASSKGIELALPVFTSNMQ</sequence>
<feature type="domain" description="DUF7731" evidence="2">
    <location>
        <begin position="14"/>
        <end position="68"/>
    </location>
</feature>
<evidence type="ECO:0000256" key="1">
    <source>
        <dbReference type="SAM" id="MobiDB-lite"/>
    </source>
</evidence>
<dbReference type="Pfam" id="PF24865">
    <property type="entry name" value="DUF7731"/>
    <property type="match status" value="1"/>
</dbReference>
<organism evidence="3 4">
    <name type="scientific">Canna indica</name>
    <name type="common">Indian-shot</name>
    <dbReference type="NCBI Taxonomy" id="4628"/>
    <lineage>
        <taxon>Eukaryota</taxon>
        <taxon>Viridiplantae</taxon>
        <taxon>Streptophyta</taxon>
        <taxon>Embryophyta</taxon>
        <taxon>Tracheophyta</taxon>
        <taxon>Spermatophyta</taxon>
        <taxon>Magnoliopsida</taxon>
        <taxon>Liliopsida</taxon>
        <taxon>Zingiberales</taxon>
        <taxon>Cannaceae</taxon>
        <taxon>Canna</taxon>
    </lineage>
</organism>
<dbReference type="Proteomes" id="UP001327560">
    <property type="component" value="Chromosome 4"/>
</dbReference>
<feature type="compositionally biased region" description="Low complexity" evidence="1">
    <location>
        <begin position="76"/>
        <end position="88"/>
    </location>
</feature>
<keyword evidence="4" id="KW-1185">Reference proteome</keyword>
<reference evidence="3 4" key="1">
    <citation type="submission" date="2023-10" db="EMBL/GenBank/DDBJ databases">
        <title>Chromosome-scale genome assembly provides insights into flower coloration mechanisms of Canna indica.</title>
        <authorList>
            <person name="Li C."/>
        </authorList>
    </citation>
    <scope>NUCLEOTIDE SEQUENCE [LARGE SCALE GENOMIC DNA]</scope>
    <source>
        <tissue evidence="3">Flower</tissue>
    </source>
</reference>
<dbReference type="InterPro" id="IPR056633">
    <property type="entry name" value="DUF7731"/>
</dbReference>
<protein>
    <recommendedName>
        <fullName evidence="2">DUF7731 domain-containing protein</fullName>
    </recommendedName>
</protein>
<proteinExistence type="predicted"/>
<dbReference type="PANTHER" id="PTHR34366:SF9">
    <property type="entry name" value="OS03G0304200 PROTEIN"/>
    <property type="match status" value="1"/>
</dbReference>
<accession>A0AAQ3K8R4</accession>
<dbReference type="EMBL" id="CP136893">
    <property type="protein sequence ID" value="WOL04029.1"/>
    <property type="molecule type" value="Genomic_DNA"/>
</dbReference>
<name>A0AAQ3K8R4_9LILI</name>
<dbReference type="AlphaFoldDB" id="A0AAQ3K8R4"/>
<gene>
    <name evidence="3" type="ORF">Cni_G12750</name>
</gene>